<protein>
    <submittedName>
        <fullName evidence="5">Glycosyltransferase involved in cell wall bisynthesis</fullName>
    </submittedName>
</protein>
<accession>A0A1G7NQK7</accession>
<dbReference type="PANTHER" id="PTHR12526:SF635">
    <property type="entry name" value="GLYCOSYL TRANSFERASE GROUP 1"/>
    <property type="match status" value="1"/>
</dbReference>
<dbReference type="EMBL" id="FNCC01000003">
    <property type="protein sequence ID" value="SDF75560.1"/>
    <property type="molecule type" value="Genomic_DNA"/>
</dbReference>
<feature type="domain" description="Glycosyltransferase subfamily 4-like N-terminal" evidence="4">
    <location>
        <begin position="37"/>
        <end position="163"/>
    </location>
</feature>
<dbReference type="Proteomes" id="UP000199623">
    <property type="component" value="Unassembled WGS sequence"/>
</dbReference>
<sequence>MDSAVFSSSGVSGVPDSQPLTIALVSANDVPGWRDAHVRDLAAALGARGHDVTVHHSPLAGDDELQLGDFVDTLRSEWSGARPDVVHAHFWRAGLAALLAAQPCGVPVVQSFHGFGRRAEVERLVGKQAALVVADGEDELFALAAAGVPRSKIQVVARGVDVDLFQSHGPVAVRGELRRIVTVVDPMGDNGVADLVAALPRLPDAELVVVGTRPADADRLGRWARRLRVEDRVRLLGPVARKDLPAVLRSADVVACVPTRPSWDALPLEAMACGVPVVATAVGGLTDAVIDGVTGLLVSPRDLKQLARRLRVLLDDATLRTACGIAADDRVRARHTWPEVAAGADRLYRRLLAPPEPARRRRTGRAGVPTVDGART</sequence>
<evidence type="ECO:0000313" key="5">
    <source>
        <dbReference type="EMBL" id="SDF75560.1"/>
    </source>
</evidence>
<dbReference type="GO" id="GO:0016757">
    <property type="term" value="F:glycosyltransferase activity"/>
    <property type="evidence" value="ECO:0007669"/>
    <property type="project" value="UniProtKB-KW"/>
</dbReference>
<dbReference type="Pfam" id="PF13439">
    <property type="entry name" value="Glyco_transf_4"/>
    <property type="match status" value="1"/>
</dbReference>
<dbReference type="STRING" id="200378.SAMN05216553_103117"/>
<dbReference type="Pfam" id="PF00534">
    <property type="entry name" value="Glycos_transf_1"/>
    <property type="match status" value="1"/>
</dbReference>
<keyword evidence="6" id="KW-1185">Reference proteome</keyword>
<name>A0A1G7NQK7_9PSEU</name>
<reference evidence="6" key="1">
    <citation type="submission" date="2016-10" db="EMBL/GenBank/DDBJ databases">
        <authorList>
            <person name="Varghese N."/>
            <person name="Submissions S."/>
        </authorList>
    </citation>
    <scope>NUCLEOTIDE SEQUENCE [LARGE SCALE GENOMIC DNA]</scope>
    <source>
        <strain evidence="6">CGMCC 4.3506</strain>
    </source>
</reference>
<keyword evidence="2 5" id="KW-0808">Transferase</keyword>
<dbReference type="AlphaFoldDB" id="A0A1G7NQK7"/>
<proteinExistence type="predicted"/>
<gene>
    <name evidence="5" type="ORF">SAMN05216553_103117</name>
</gene>
<dbReference type="InterPro" id="IPR001296">
    <property type="entry name" value="Glyco_trans_1"/>
</dbReference>
<organism evidence="5 6">
    <name type="scientific">Lentzea fradiae</name>
    <dbReference type="NCBI Taxonomy" id="200378"/>
    <lineage>
        <taxon>Bacteria</taxon>
        <taxon>Bacillati</taxon>
        <taxon>Actinomycetota</taxon>
        <taxon>Actinomycetes</taxon>
        <taxon>Pseudonocardiales</taxon>
        <taxon>Pseudonocardiaceae</taxon>
        <taxon>Lentzea</taxon>
    </lineage>
</organism>
<dbReference type="InterPro" id="IPR028098">
    <property type="entry name" value="Glyco_trans_4-like_N"/>
</dbReference>
<dbReference type="SUPFAM" id="SSF53756">
    <property type="entry name" value="UDP-Glycosyltransferase/glycogen phosphorylase"/>
    <property type="match status" value="1"/>
</dbReference>
<dbReference type="Gene3D" id="3.40.50.2000">
    <property type="entry name" value="Glycogen Phosphorylase B"/>
    <property type="match status" value="2"/>
</dbReference>
<dbReference type="PANTHER" id="PTHR12526">
    <property type="entry name" value="GLYCOSYLTRANSFERASE"/>
    <property type="match status" value="1"/>
</dbReference>
<keyword evidence="1" id="KW-0328">Glycosyltransferase</keyword>
<evidence type="ECO:0000256" key="2">
    <source>
        <dbReference type="ARBA" id="ARBA00022679"/>
    </source>
</evidence>
<evidence type="ECO:0000313" key="6">
    <source>
        <dbReference type="Proteomes" id="UP000199623"/>
    </source>
</evidence>
<evidence type="ECO:0000259" key="3">
    <source>
        <dbReference type="Pfam" id="PF00534"/>
    </source>
</evidence>
<evidence type="ECO:0000256" key="1">
    <source>
        <dbReference type="ARBA" id="ARBA00022676"/>
    </source>
</evidence>
<evidence type="ECO:0000259" key="4">
    <source>
        <dbReference type="Pfam" id="PF13439"/>
    </source>
</evidence>
<feature type="domain" description="Glycosyl transferase family 1" evidence="3">
    <location>
        <begin position="191"/>
        <end position="327"/>
    </location>
</feature>
<dbReference type="OrthoDB" id="3268555at2"/>